<evidence type="ECO:0000256" key="4">
    <source>
        <dbReference type="PROSITE-ProRule" id="PRU00146"/>
    </source>
</evidence>
<dbReference type="SUPFAM" id="SSF57903">
    <property type="entry name" value="FYVE/PHD zinc finger"/>
    <property type="match status" value="1"/>
</dbReference>
<evidence type="ECO:0000256" key="1">
    <source>
        <dbReference type="ARBA" id="ARBA00022723"/>
    </source>
</evidence>
<dbReference type="InterPro" id="IPR013083">
    <property type="entry name" value="Znf_RING/FYVE/PHD"/>
</dbReference>
<keyword evidence="5" id="KW-0472">Membrane</keyword>
<accession>A0AAW1TUA6</accession>
<dbReference type="InterPro" id="IPR019787">
    <property type="entry name" value="Znf_PHD-finger"/>
</dbReference>
<evidence type="ECO:0000256" key="5">
    <source>
        <dbReference type="SAM" id="Phobius"/>
    </source>
</evidence>
<dbReference type="Proteomes" id="UP001431783">
    <property type="component" value="Unassembled WGS sequence"/>
</dbReference>
<sequence length="175" mass="20533">MSKTENERSNKCRKPVTGEEDSLLCNGCLHWSHRQCLGLPMKTYQKLSKSQGSWYCKICKNEESCKPPQQQSPKNYTRNDVMTKLEEIDKKYNSLFKQYSEQITINEKLRREVGILKTQINKNEQKELNNNIIIRKPGYWRMRYFFINLMGLIIFIHVVTREGCRGGGVYVTGNV</sequence>
<name>A0AAW1TUA6_9CUCU</name>
<keyword evidence="2 4" id="KW-0863">Zinc-finger</keyword>
<keyword evidence="3" id="KW-0862">Zinc</keyword>
<keyword evidence="5" id="KW-1133">Transmembrane helix</keyword>
<feature type="transmembrane region" description="Helical" evidence="5">
    <location>
        <begin position="144"/>
        <end position="160"/>
    </location>
</feature>
<feature type="domain" description="PHD-type" evidence="6">
    <location>
        <begin position="6"/>
        <end position="62"/>
    </location>
</feature>
<reference evidence="7 8" key="1">
    <citation type="submission" date="2023-03" db="EMBL/GenBank/DDBJ databases">
        <title>Genome insight into feeding habits of ladybird beetles.</title>
        <authorList>
            <person name="Li H.-S."/>
            <person name="Huang Y.-H."/>
            <person name="Pang H."/>
        </authorList>
    </citation>
    <scope>NUCLEOTIDE SEQUENCE [LARGE SCALE GENOMIC DNA]</scope>
    <source>
        <strain evidence="7">SYSU_2023b</strain>
        <tissue evidence="7">Whole body</tissue>
    </source>
</reference>
<dbReference type="InterPro" id="IPR001965">
    <property type="entry name" value="Znf_PHD"/>
</dbReference>
<dbReference type="Gene3D" id="3.30.40.10">
    <property type="entry name" value="Zinc/RING finger domain, C3HC4 (zinc finger)"/>
    <property type="match status" value="1"/>
</dbReference>
<gene>
    <name evidence="7" type="ORF">WA026_015160</name>
</gene>
<dbReference type="AlphaFoldDB" id="A0AAW1TUA6"/>
<evidence type="ECO:0000256" key="3">
    <source>
        <dbReference type="ARBA" id="ARBA00022833"/>
    </source>
</evidence>
<dbReference type="EMBL" id="JARQZJ010000008">
    <property type="protein sequence ID" value="KAK9871912.1"/>
    <property type="molecule type" value="Genomic_DNA"/>
</dbReference>
<dbReference type="GO" id="GO:0008270">
    <property type="term" value="F:zinc ion binding"/>
    <property type="evidence" value="ECO:0007669"/>
    <property type="project" value="UniProtKB-KW"/>
</dbReference>
<dbReference type="InterPro" id="IPR011011">
    <property type="entry name" value="Znf_FYVE_PHD"/>
</dbReference>
<keyword evidence="1" id="KW-0479">Metal-binding</keyword>
<evidence type="ECO:0000313" key="8">
    <source>
        <dbReference type="Proteomes" id="UP001431783"/>
    </source>
</evidence>
<evidence type="ECO:0000259" key="6">
    <source>
        <dbReference type="PROSITE" id="PS50016"/>
    </source>
</evidence>
<proteinExistence type="predicted"/>
<evidence type="ECO:0000256" key="2">
    <source>
        <dbReference type="ARBA" id="ARBA00022771"/>
    </source>
</evidence>
<organism evidence="7 8">
    <name type="scientific">Henosepilachna vigintioctopunctata</name>
    <dbReference type="NCBI Taxonomy" id="420089"/>
    <lineage>
        <taxon>Eukaryota</taxon>
        <taxon>Metazoa</taxon>
        <taxon>Ecdysozoa</taxon>
        <taxon>Arthropoda</taxon>
        <taxon>Hexapoda</taxon>
        <taxon>Insecta</taxon>
        <taxon>Pterygota</taxon>
        <taxon>Neoptera</taxon>
        <taxon>Endopterygota</taxon>
        <taxon>Coleoptera</taxon>
        <taxon>Polyphaga</taxon>
        <taxon>Cucujiformia</taxon>
        <taxon>Coccinelloidea</taxon>
        <taxon>Coccinellidae</taxon>
        <taxon>Epilachninae</taxon>
        <taxon>Epilachnini</taxon>
        <taxon>Henosepilachna</taxon>
    </lineage>
</organism>
<keyword evidence="8" id="KW-1185">Reference proteome</keyword>
<dbReference type="SMART" id="SM00249">
    <property type="entry name" value="PHD"/>
    <property type="match status" value="1"/>
</dbReference>
<evidence type="ECO:0000313" key="7">
    <source>
        <dbReference type="EMBL" id="KAK9871912.1"/>
    </source>
</evidence>
<dbReference type="Pfam" id="PF00628">
    <property type="entry name" value="PHD"/>
    <property type="match status" value="1"/>
</dbReference>
<keyword evidence="5" id="KW-0812">Transmembrane</keyword>
<comment type="caution">
    <text evidence="7">The sequence shown here is derived from an EMBL/GenBank/DDBJ whole genome shotgun (WGS) entry which is preliminary data.</text>
</comment>
<protein>
    <recommendedName>
        <fullName evidence="6">PHD-type domain-containing protein</fullName>
    </recommendedName>
</protein>
<dbReference type="PROSITE" id="PS50016">
    <property type="entry name" value="ZF_PHD_2"/>
    <property type="match status" value="1"/>
</dbReference>